<accession>A0A9P4H4C4</accession>
<reference evidence="2" key="1">
    <citation type="journal article" date="2020" name="Stud. Mycol.">
        <title>101 Dothideomycetes genomes: a test case for predicting lifestyles and emergence of pathogens.</title>
        <authorList>
            <person name="Haridas S."/>
            <person name="Albert R."/>
            <person name="Binder M."/>
            <person name="Bloem J."/>
            <person name="Labutti K."/>
            <person name="Salamov A."/>
            <person name="Andreopoulos B."/>
            <person name="Baker S."/>
            <person name="Barry K."/>
            <person name="Bills G."/>
            <person name="Bluhm B."/>
            <person name="Cannon C."/>
            <person name="Castanera R."/>
            <person name="Culley D."/>
            <person name="Daum C."/>
            <person name="Ezra D."/>
            <person name="Gonzalez J."/>
            <person name="Henrissat B."/>
            <person name="Kuo A."/>
            <person name="Liang C."/>
            <person name="Lipzen A."/>
            <person name="Lutzoni F."/>
            <person name="Magnuson J."/>
            <person name="Mondo S."/>
            <person name="Nolan M."/>
            <person name="Ohm R."/>
            <person name="Pangilinan J."/>
            <person name="Park H.-J."/>
            <person name="Ramirez L."/>
            <person name="Alfaro M."/>
            <person name="Sun H."/>
            <person name="Tritt A."/>
            <person name="Yoshinaga Y."/>
            <person name="Zwiers L.-H."/>
            <person name="Turgeon B."/>
            <person name="Goodwin S."/>
            <person name="Spatafora J."/>
            <person name="Crous P."/>
            <person name="Grigoriev I."/>
        </authorList>
    </citation>
    <scope>NUCLEOTIDE SEQUENCE</scope>
    <source>
        <strain evidence="2">CBS 110217</strain>
    </source>
</reference>
<evidence type="ECO:0000259" key="1">
    <source>
        <dbReference type="Pfam" id="PF06985"/>
    </source>
</evidence>
<gene>
    <name evidence="2" type="ORF">EK21DRAFT_73498</name>
</gene>
<evidence type="ECO:0000313" key="2">
    <source>
        <dbReference type="EMBL" id="KAF2026782.1"/>
    </source>
</evidence>
<dbReference type="PANTHER" id="PTHR24148">
    <property type="entry name" value="ANKYRIN REPEAT DOMAIN-CONTAINING PROTEIN 39 HOMOLOG-RELATED"/>
    <property type="match status" value="1"/>
</dbReference>
<dbReference type="Pfam" id="PF06985">
    <property type="entry name" value="HET"/>
    <property type="match status" value="1"/>
</dbReference>
<sequence>MWERTDEAYQCLSYTWALPFSESVLDNRTSETGNNITVGSAVSNEITVNGARLNVGANLYHFLEKYTDMPIWIDAICINQEDDLEKSSQVERMADVHAGADAMLLWLGD</sequence>
<feature type="domain" description="Heterokaryon incompatibility" evidence="1">
    <location>
        <begin position="9"/>
        <end position="108"/>
    </location>
</feature>
<dbReference type="InterPro" id="IPR010730">
    <property type="entry name" value="HET"/>
</dbReference>
<dbReference type="Proteomes" id="UP000799777">
    <property type="component" value="Unassembled WGS sequence"/>
</dbReference>
<name>A0A9P4H4C4_9PLEO</name>
<dbReference type="EMBL" id="ML978237">
    <property type="protein sequence ID" value="KAF2026782.1"/>
    <property type="molecule type" value="Genomic_DNA"/>
</dbReference>
<dbReference type="PANTHER" id="PTHR24148:SF73">
    <property type="entry name" value="HET DOMAIN PROTEIN (AFU_ORTHOLOGUE AFUA_8G01020)"/>
    <property type="match status" value="1"/>
</dbReference>
<proteinExistence type="predicted"/>
<dbReference type="InterPro" id="IPR052895">
    <property type="entry name" value="HetReg/Transcr_Mod"/>
</dbReference>
<organism evidence="2 3">
    <name type="scientific">Setomelanomma holmii</name>
    <dbReference type="NCBI Taxonomy" id="210430"/>
    <lineage>
        <taxon>Eukaryota</taxon>
        <taxon>Fungi</taxon>
        <taxon>Dikarya</taxon>
        <taxon>Ascomycota</taxon>
        <taxon>Pezizomycotina</taxon>
        <taxon>Dothideomycetes</taxon>
        <taxon>Pleosporomycetidae</taxon>
        <taxon>Pleosporales</taxon>
        <taxon>Pleosporineae</taxon>
        <taxon>Phaeosphaeriaceae</taxon>
        <taxon>Setomelanomma</taxon>
    </lineage>
</organism>
<dbReference type="AlphaFoldDB" id="A0A9P4H4C4"/>
<feature type="non-terminal residue" evidence="2">
    <location>
        <position position="109"/>
    </location>
</feature>
<protein>
    <recommendedName>
        <fullName evidence="1">Heterokaryon incompatibility domain-containing protein</fullName>
    </recommendedName>
</protein>
<keyword evidence="3" id="KW-1185">Reference proteome</keyword>
<dbReference type="OrthoDB" id="2157530at2759"/>
<evidence type="ECO:0000313" key="3">
    <source>
        <dbReference type="Proteomes" id="UP000799777"/>
    </source>
</evidence>
<comment type="caution">
    <text evidence="2">The sequence shown here is derived from an EMBL/GenBank/DDBJ whole genome shotgun (WGS) entry which is preliminary data.</text>
</comment>